<dbReference type="EMBL" id="MLJJ01000040">
    <property type="protein sequence ID" value="ORM96253.1"/>
    <property type="molecule type" value="Genomic_DNA"/>
</dbReference>
<keyword evidence="1" id="KW-0812">Transmembrane</keyword>
<proteinExistence type="predicted"/>
<reference evidence="2 3" key="1">
    <citation type="journal article" date="2017" name="Antonie Van Leeuwenhoek">
        <title>Phylogenomic resolution of the bacterial genus Pantoea and its relationship with Erwinia and Tatumella.</title>
        <authorList>
            <person name="Palmer M."/>
            <person name="Steenkamp E.T."/>
            <person name="Coetzee M.P."/>
            <person name="Chan W.Y."/>
            <person name="van Zyl E."/>
            <person name="De Maayer P."/>
            <person name="Coutinho T.A."/>
            <person name="Blom J."/>
            <person name="Smits T.H."/>
            <person name="Duffy B."/>
            <person name="Venter S.N."/>
        </authorList>
    </citation>
    <scope>NUCLEOTIDE SEQUENCE [LARGE SCALE GENOMIC DNA]</scope>
    <source>
        <strain evidence="2 3">LMG 5345</strain>
    </source>
</reference>
<dbReference type="Proteomes" id="UP000193785">
    <property type="component" value="Unassembled WGS sequence"/>
</dbReference>
<feature type="transmembrane region" description="Helical" evidence="1">
    <location>
        <begin position="12"/>
        <end position="35"/>
    </location>
</feature>
<evidence type="ECO:0000256" key="1">
    <source>
        <dbReference type="SAM" id="Phobius"/>
    </source>
</evidence>
<keyword evidence="1" id="KW-1133">Transmembrane helix</keyword>
<protein>
    <submittedName>
        <fullName evidence="2">Uncharacterized protein</fullName>
    </submittedName>
</protein>
<sequence length="100" mass="11296">MTTETKNHKRSLVIGGVLTVMTLICIAMTCLFVYVTNDANRQIANIREDYRKVADRRDAKVSKLAGQVEDLQKKLDAILDRTATKTADKVKQVVKEDEDK</sequence>
<comment type="caution">
    <text evidence="2">The sequence shown here is derived from an EMBL/GenBank/DDBJ whole genome shotgun (WGS) entry which is preliminary data.</text>
</comment>
<accession>A0ABX3UN98</accession>
<dbReference type="RefSeq" id="WP_084885805.1">
    <property type="nucleotide sequence ID" value="NZ_MLJJ01000040.1"/>
</dbReference>
<keyword evidence="1" id="KW-0472">Membrane</keyword>
<keyword evidence="3" id="KW-1185">Reference proteome</keyword>
<name>A0ABX3UN98_9GAMM</name>
<gene>
    <name evidence="2" type="ORF">HA46_17145</name>
</gene>
<evidence type="ECO:0000313" key="3">
    <source>
        <dbReference type="Proteomes" id="UP000193785"/>
    </source>
</evidence>
<organism evidence="2 3">
    <name type="scientific">Pantoea septica</name>
    <dbReference type="NCBI Taxonomy" id="472695"/>
    <lineage>
        <taxon>Bacteria</taxon>
        <taxon>Pseudomonadati</taxon>
        <taxon>Pseudomonadota</taxon>
        <taxon>Gammaproteobacteria</taxon>
        <taxon>Enterobacterales</taxon>
        <taxon>Erwiniaceae</taxon>
        <taxon>Pantoea</taxon>
    </lineage>
</organism>
<evidence type="ECO:0000313" key="2">
    <source>
        <dbReference type="EMBL" id="ORM96253.1"/>
    </source>
</evidence>